<dbReference type="EMBL" id="BAABHC010000002">
    <property type="protein sequence ID" value="GAA4425799.1"/>
    <property type="molecule type" value="Genomic_DNA"/>
</dbReference>
<dbReference type="PANTHER" id="PTHR44858:SF1">
    <property type="entry name" value="UDP-N-ACETYLGLUCOSAMINE--PEPTIDE N-ACETYLGLUCOSAMINYLTRANSFERASE SPINDLY-RELATED"/>
    <property type="match status" value="1"/>
</dbReference>
<accession>A0ABP8LBH0</accession>
<dbReference type="RefSeq" id="WP_345156814.1">
    <property type="nucleotide sequence ID" value="NZ_BAABHC010000002.1"/>
</dbReference>
<dbReference type="InterPro" id="IPR019734">
    <property type="entry name" value="TPR_rpt"/>
</dbReference>
<reference evidence="5" key="1">
    <citation type="journal article" date="2019" name="Int. J. Syst. Evol. Microbiol.">
        <title>The Global Catalogue of Microorganisms (GCM) 10K type strain sequencing project: providing services to taxonomists for standard genome sequencing and annotation.</title>
        <authorList>
            <consortium name="The Broad Institute Genomics Platform"/>
            <consortium name="The Broad Institute Genome Sequencing Center for Infectious Disease"/>
            <person name="Wu L."/>
            <person name="Ma J."/>
        </authorList>
    </citation>
    <scope>NUCLEOTIDE SEQUENCE [LARGE SCALE GENOMIC DNA]</scope>
    <source>
        <strain evidence="5">JCM 17926</strain>
    </source>
</reference>
<evidence type="ECO:0000313" key="5">
    <source>
        <dbReference type="Proteomes" id="UP001500552"/>
    </source>
</evidence>
<keyword evidence="2 3" id="KW-0802">TPR repeat</keyword>
<comment type="caution">
    <text evidence="4">The sequence shown here is derived from an EMBL/GenBank/DDBJ whole genome shotgun (WGS) entry which is preliminary data.</text>
</comment>
<keyword evidence="1" id="KW-0677">Repeat</keyword>
<sequence length="341" mass="39045">MKKLLCALLLIGGTATSGYTQTSPLEDQINQGILLYEEGDYKAALEHYQQVLQQNRRSPELNYELSLTYFALHDMPNTIRYSTAAIKSINASPELKAQAHVNRGSALDLTGKPEQAIKEYKKAMKLDPAYHMAYYNMGLTLYNQEKFSEAEQALVQAVQLKPGHSSSHLLLGYIKQAQHQRVQSLLAFYNFLLLEPKTERAAGAFKTLQQMQQEGVSKGEGNTVNILVSADKMEDNPFSAAELMLSMMQASNQIEAKEGKTPEQLFFENTQSFFNILGELREDRQDFWWRYYVEFFHEMSLDKNVEAFSYSILQSKASESWLSEHPAQVEQLAKWYQNYKR</sequence>
<evidence type="ECO:0000256" key="3">
    <source>
        <dbReference type="PROSITE-ProRule" id="PRU00339"/>
    </source>
</evidence>
<evidence type="ECO:0000313" key="4">
    <source>
        <dbReference type="EMBL" id="GAA4425799.1"/>
    </source>
</evidence>
<keyword evidence="5" id="KW-1185">Reference proteome</keyword>
<dbReference type="SUPFAM" id="SSF48452">
    <property type="entry name" value="TPR-like"/>
    <property type="match status" value="1"/>
</dbReference>
<gene>
    <name evidence="4" type="ORF">GCM10023188_07110</name>
</gene>
<dbReference type="Proteomes" id="UP001500552">
    <property type="component" value="Unassembled WGS sequence"/>
</dbReference>
<protein>
    <recommendedName>
        <fullName evidence="6">Tetratricopeptide repeat-containing protein</fullName>
    </recommendedName>
</protein>
<dbReference type="PANTHER" id="PTHR44858">
    <property type="entry name" value="TETRATRICOPEPTIDE REPEAT PROTEIN 6"/>
    <property type="match status" value="1"/>
</dbReference>
<dbReference type="InterPro" id="IPR050498">
    <property type="entry name" value="Ycf3"/>
</dbReference>
<feature type="repeat" description="TPR" evidence="3">
    <location>
        <begin position="25"/>
        <end position="58"/>
    </location>
</feature>
<evidence type="ECO:0000256" key="2">
    <source>
        <dbReference type="ARBA" id="ARBA00022803"/>
    </source>
</evidence>
<dbReference type="InterPro" id="IPR011990">
    <property type="entry name" value="TPR-like_helical_dom_sf"/>
</dbReference>
<dbReference type="PROSITE" id="PS50293">
    <property type="entry name" value="TPR_REGION"/>
    <property type="match status" value="1"/>
</dbReference>
<evidence type="ECO:0008006" key="6">
    <source>
        <dbReference type="Google" id="ProtNLM"/>
    </source>
</evidence>
<proteinExistence type="predicted"/>
<dbReference type="Pfam" id="PF13414">
    <property type="entry name" value="TPR_11"/>
    <property type="match status" value="2"/>
</dbReference>
<name>A0ABP8LBH0_9BACT</name>
<feature type="repeat" description="TPR" evidence="3">
    <location>
        <begin position="97"/>
        <end position="130"/>
    </location>
</feature>
<dbReference type="PROSITE" id="PS50005">
    <property type="entry name" value="TPR"/>
    <property type="match status" value="3"/>
</dbReference>
<evidence type="ECO:0000256" key="1">
    <source>
        <dbReference type="ARBA" id="ARBA00022737"/>
    </source>
</evidence>
<feature type="repeat" description="TPR" evidence="3">
    <location>
        <begin position="131"/>
        <end position="164"/>
    </location>
</feature>
<dbReference type="Gene3D" id="1.25.40.10">
    <property type="entry name" value="Tetratricopeptide repeat domain"/>
    <property type="match status" value="3"/>
</dbReference>
<dbReference type="SMART" id="SM00028">
    <property type="entry name" value="TPR"/>
    <property type="match status" value="4"/>
</dbReference>
<organism evidence="4 5">
    <name type="scientific">Pontibacter saemangeumensis</name>
    <dbReference type="NCBI Taxonomy" id="1084525"/>
    <lineage>
        <taxon>Bacteria</taxon>
        <taxon>Pseudomonadati</taxon>
        <taxon>Bacteroidota</taxon>
        <taxon>Cytophagia</taxon>
        <taxon>Cytophagales</taxon>
        <taxon>Hymenobacteraceae</taxon>
        <taxon>Pontibacter</taxon>
    </lineage>
</organism>